<dbReference type="Proteomes" id="UP001234178">
    <property type="component" value="Unassembled WGS sequence"/>
</dbReference>
<name>A0ABQ9YPH9_9CRUS</name>
<reference evidence="2 3" key="1">
    <citation type="journal article" date="2023" name="Nucleic Acids Res.">
        <title>The hologenome of Daphnia magna reveals possible DNA methylation and microbiome-mediated evolution of the host genome.</title>
        <authorList>
            <person name="Chaturvedi A."/>
            <person name="Li X."/>
            <person name="Dhandapani V."/>
            <person name="Marshall H."/>
            <person name="Kissane S."/>
            <person name="Cuenca-Cambronero M."/>
            <person name="Asole G."/>
            <person name="Calvet F."/>
            <person name="Ruiz-Romero M."/>
            <person name="Marangio P."/>
            <person name="Guigo R."/>
            <person name="Rago D."/>
            <person name="Mirbahai L."/>
            <person name="Eastwood N."/>
            <person name="Colbourne J.K."/>
            <person name="Zhou J."/>
            <person name="Mallon E."/>
            <person name="Orsini L."/>
        </authorList>
    </citation>
    <scope>NUCLEOTIDE SEQUENCE [LARGE SCALE GENOMIC DNA]</scope>
    <source>
        <strain evidence="2">LRV0_1</strain>
    </source>
</reference>
<dbReference type="EMBL" id="JAOYFB010000001">
    <property type="protein sequence ID" value="KAK4002527.1"/>
    <property type="molecule type" value="Genomic_DNA"/>
</dbReference>
<evidence type="ECO:0000256" key="1">
    <source>
        <dbReference type="SAM" id="MobiDB-lite"/>
    </source>
</evidence>
<evidence type="ECO:0000313" key="3">
    <source>
        <dbReference type="Proteomes" id="UP001234178"/>
    </source>
</evidence>
<gene>
    <name evidence="2" type="ORF">OUZ56_004349</name>
</gene>
<evidence type="ECO:0000313" key="2">
    <source>
        <dbReference type="EMBL" id="KAK4002527.1"/>
    </source>
</evidence>
<feature type="region of interest" description="Disordered" evidence="1">
    <location>
        <begin position="50"/>
        <end position="92"/>
    </location>
</feature>
<comment type="caution">
    <text evidence="2">The sequence shown here is derived from an EMBL/GenBank/DDBJ whole genome shotgun (WGS) entry which is preliminary data.</text>
</comment>
<keyword evidence="3" id="KW-1185">Reference proteome</keyword>
<sequence>MALVAVVNVNAEVPWCPLDDQLTRGSYESSYESKLITGFRDLIPFHPKLGRRRQCPQNEQERETESAGPPPWPTFTHRLGLPRPATSKAGFF</sequence>
<accession>A0ABQ9YPH9</accession>
<organism evidence="2 3">
    <name type="scientific">Daphnia magna</name>
    <dbReference type="NCBI Taxonomy" id="35525"/>
    <lineage>
        <taxon>Eukaryota</taxon>
        <taxon>Metazoa</taxon>
        <taxon>Ecdysozoa</taxon>
        <taxon>Arthropoda</taxon>
        <taxon>Crustacea</taxon>
        <taxon>Branchiopoda</taxon>
        <taxon>Diplostraca</taxon>
        <taxon>Cladocera</taxon>
        <taxon>Anomopoda</taxon>
        <taxon>Daphniidae</taxon>
        <taxon>Daphnia</taxon>
    </lineage>
</organism>
<protein>
    <submittedName>
        <fullName evidence="2">Uncharacterized protein</fullName>
    </submittedName>
</protein>
<proteinExistence type="predicted"/>